<sequence>MVRLTVIGPVTGAAEDWQGSRGILFERSPGPGSGQSGAGGKPLWGASRQLLYTSLRPVVDHLLGEMPAPVCSAAGLLCRSANKHVQACSYASCSSFLCSLLFLCRFMSLMQRCHQCWKPRRLPERDSNCGLAHAAHRR</sequence>
<evidence type="ECO:0000313" key="1">
    <source>
        <dbReference type="EMBL" id="RCV21078.1"/>
    </source>
</evidence>
<accession>A0A368QTI2</accession>
<name>A0A368QTI2_SETIT</name>
<reference evidence="1" key="1">
    <citation type="journal article" date="2012" name="Nat. Biotechnol.">
        <title>Reference genome sequence of the model plant Setaria.</title>
        <authorList>
            <person name="Bennetzen J.L."/>
            <person name="Schmutz J."/>
            <person name="Wang H."/>
            <person name="Percifield R."/>
            <person name="Hawkins J."/>
            <person name="Pontaroli A.C."/>
            <person name="Estep M."/>
            <person name="Feng L."/>
            <person name="Vaughn J.N."/>
            <person name="Grimwood J."/>
            <person name="Jenkins J."/>
            <person name="Barry K."/>
            <person name="Lindquist E."/>
            <person name="Hellsten U."/>
            <person name="Deshpande S."/>
            <person name="Wang X."/>
            <person name="Wu X."/>
            <person name="Mitros T."/>
            <person name="Triplett J."/>
            <person name="Yang X."/>
            <person name="Ye C.Y."/>
            <person name="Mauro-Herrera M."/>
            <person name="Wang L."/>
            <person name="Li P."/>
            <person name="Sharma M."/>
            <person name="Sharma R."/>
            <person name="Ronald P.C."/>
            <person name="Panaud O."/>
            <person name="Kellogg E.A."/>
            <person name="Brutnell T.P."/>
            <person name="Doust A.N."/>
            <person name="Tuskan G.A."/>
            <person name="Rokhsar D."/>
            <person name="Devos K.M."/>
        </authorList>
    </citation>
    <scope>NUCLEOTIDE SEQUENCE [LARGE SCALE GENOMIC DNA]</scope>
    <source>
        <strain evidence="1">Yugu1</strain>
    </source>
</reference>
<protein>
    <submittedName>
        <fullName evidence="1">Uncharacterized protein</fullName>
    </submittedName>
</protein>
<dbReference type="AlphaFoldDB" id="A0A368QTI2"/>
<organism evidence="1">
    <name type="scientific">Setaria italica</name>
    <name type="common">Foxtail millet</name>
    <name type="synonym">Panicum italicum</name>
    <dbReference type="NCBI Taxonomy" id="4555"/>
    <lineage>
        <taxon>Eukaryota</taxon>
        <taxon>Viridiplantae</taxon>
        <taxon>Streptophyta</taxon>
        <taxon>Embryophyta</taxon>
        <taxon>Tracheophyta</taxon>
        <taxon>Spermatophyta</taxon>
        <taxon>Magnoliopsida</taxon>
        <taxon>Liliopsida</taxon>
        <taxon>Poales</taxon>
        <taxon>Poaceae</taxon>
        <taxon>PACMAD clade</taxon>
        <taxon>Panicoideae</taxon>
        <taxon>Panicodae</taxon>
        <taxon>Paniceae</taxon>
        <taxon>Cenchrinae</taxon>
        <taxon>Setaria</taxon>
    </lineage>
</organism>
<gene>
    <name evidence="1" type="ORF">SETIT_4G108800v2</name>
</gene>
<dbReference type="EMBL" id="CM003531">
    <property type="protein sequence ID" value="RCV21078.1"/>
    <property type="molecule type" value="Genomic_DNA"/>
</dbReference>
<reference evidence="1" key="2">
    <citation type="submission" date="2015-07" db="EMBL/GenBank/DDBJ databases">
        <authorList>
            <person name="Noorani M."/>
        </authorList>
    </citation>
    <scope>NUCLEOTIDE SEQUENCE</scope>
    <source>
        <strain evidence="1">Yugu1</strain>
    </source>
</reference>
<proteinExistence type="predicted"/>